<evidence type="ECO:0000259" key="4">
    <source>
        <dbReference type="PROSITE" id="PS50949"/>
    </source>
</evidence>
<dbReference type="Gene3D" id="1.10.10.10">
    <property type="entry name" value="Winged helix-like DNA-binding domain superfamily/Winged helix DNA-binding domain"/>
    <property type="match status" value="1"/>
</dbReference>
<dbReference type="InterPro" id="IPR028978">
    <property type="entry name" value="Chorismate_lyase_/UTRA_dom_sf"/>
</dbReference>
<dbReference type="EMBL" id="BONW01000022">
    <property type="protein sequence ID" value="GIG89854.1"/>
    <property type="molecule type" value="Genomic_DNA"/>
</dbReference>
<dbReference type="InterPro" id="IPR036390">
    <property type="entry name" value="WH_DNA-bd_sf"/>
</dbReference>
<dbReference type="InterPro" id="IPR036388">
    <property type="entry name" value="WH-like_DNA-bd_sf"/>
</dbReference>
<comment type="caution">
    <text evidence="5">The sequence shown here is derived from an EMBL/GenBank/DDBJ whole genome shotgun (WGS) entry which is preliminary data.</text>
</comment>
<evidence type="ECO:0000256" key="2">
    <source>
        <dbReference type="ARBA" id="ARBA00023125"/>
    </source>
</evidence>
<organism evidence="5 6">
    <name type="scientific">Plantactinospora endophytica</name>
    <dbReference type="NCBI Taxonomy" id="673535"/>
    <lineage>
        <taxon>Bacteria</taxon>
        <taxon>Bacillati</taxon>
        <taxon>Actinomycetota</taxon>
        <taxon>Actinomycetes</taxon>
        <taxon>Micromonosporales</taxon>
        <taxon>Micromonosporaceae</taxon>
        <taxon>Plantactinospora</taxon>
    </lineage>
</organism>
<dbReference type="SMART" id="SM00345">
    <property type="entry name" value="HTH_GNTR"/>
    <property type="match status" value="1"/>
</dbReference>
<name>A0ABQ4E578_9ACTN</name>
<dbReference type="RefSeq" id="WP_203868309.1">
    <property type="nucleotide sequence ID" value="NZ_BONW01000022.1"/>
</dbReference>
<feature type="domain" description="HTH gntR-type" evidence="4">
    <location>
        <begin position="27"/>
        <end position="95"/>
    </location>
</feature>
<dbReference type="PRINTS" id="PR00035">
    <property type="entry name" value="HTHGNTR"/>
</dbReference>
<dbReference type="PANTHER" id="PTHR44846:SF17">
    <property type="entry name" value="GNTR-FAMILY TRANSCRIPTIONAL REGULATOR"/>
    <property type="match status" value="1"/>
</dbReference>
<dbReference type="PANTHER" id="PTHR44846">
    <property type="entry name" value="MANNOSYL-D-GLYCERATE TRANSPORT/METABOLISM SYSTEM REPRESSOR MNGR-RELATED"/>
    <property type="match status" value="1"/>
</dbReference>
<dbReference type="Proteomes" id="UP000646749">
    <property type="component" value="Unassembled WGS sequence"/>
</dbReference>
<dbReference type="SUPFAM" id="SSF46785">
    <property type="entry name" value="Winged helix' DNA-binding domain"/>
    <property type="match status" value="1"/>
</dbReference>
<reference evidence="5 6" key="1">
    <citation type="submission" date="2021-01" db="EMBL/GenBank/DDBJ databases">
        <title>Whole genome shotgun sequence of Plantactinospora endophytica NBRC 110450.</title>
        <authorList>
            <person name="Komaki H."/>
            <person name="Tamura T."/>
        </authorList>
    </citation>
    <scope>NUCLEOTIDE SEQUENCE [LARGE SCALE GENOMIC DNA]</scope>
    <source>
        <strain evidence="5 6">NBRC 110450</strain>
    </source>
</reference>
<dbReference type="InterPro" id="IPR050679">
    <property type="entry name" value="Bact_HTH_transcr_reg"/>
</dbReference>
<dbReference type="InterPro" id="IPR000524">
    <property type="entry name" value="Tscrpt_reg_HTH_GntR"/>
</dbReference>
<dbReference type="SUPFAM" id="SSF64288">
    <property type="entry name" value="Chorismate lyase-like"/>
    <property type="match status" value="1"/>
</dbReference>
<dbReference type="CDD" id="cd07377">
    <property type="entry name" value="WHTH_GntR"/>
    <property type="match status" value="1"/>
</dbReference>
<keyword evidence="6" id="KW-1185">Reference proteome</keyword>
<keyword evidence="3" id="KW-0804">Transcription</keyword>
<evidence type="ECO:0000313" key="6">
    <source>
        <dbReference type="Proteomes" id="UP000646749"/>
    </source>
</evidence>
<evidence type="ECO:0000256" key="1">
    <source>
        <dbReference type="ARBA" id="ARBA00023015"/>
    </source>
</evidence>
<protein>
    <submittedName>
        <fullName evidence="5">Transcriptional regulator</fullName>
    </submittedName>
</protein>
<dbReference type="SMART" id="SM00866">
    <property type="entry name" value="UTRA"/>
    <property type="match status" value="1"/>
</dbReference>
<dbReference type="PROSITE" id="PS50949">
    <property type="entry name" value="HTH_GNTR"/>
    <property type="match status" value="1"/>
</dbReference>
<proteinExistence type="predicted"/>
<accession>A0ABQ4E578</accession>
<dbReference type="Pfam" id="PF00392">
    <property type="entry name" value="GntR"/>
    <property type="match status" value="1"/>
</dbReference>
<dbReference type="InterPro" id="IPR011663">
    <property type="entry name" value="UTRA"/>
</dbReference>
<sequence length="258" mass="27915">MTVVVLAGERGEKVSLDGVVIDRDSPMPLYFQIAQQLEQAIVAGTLPPGGRLDNEIELADQLAVSRPTMRKAIETLVRQGLLVRRRGLGTVVMARPVRRPLALTSLFDDLTSAGRRPSTEVLTLERAPAGPEEAAALGVPEGTELIAVERLRSADGQPLALMRNYLPPALVSVDRAALGQHGLYQLLRRQGVTLQLANQEVSARPALAREARLLGVARGSTLLTIRRTTYDSAGRAVEYGAHAYLAARYSVEMTLVPR</sequence>
<keyword evidence="2" id="KW-0238">DNA-binding</keyword>
<dbReference type="Gene3D" id="3.40.1410.10">
    <property type="entry name" value="Chorismate lyase-like"/>
    <property type="match status" value="1"/>
</dbReference>
<dbReference type="Pfam" id="PF07702">
    <property type="entry name" value="UTRA"/>
    <property type="match status" value="1"/>
</dbReference>
<gene>
    <name evidence="5" type="ORF">Pen02_47900</name>
</gene>
<keyword evidence="1" id="KW-0805">Transcription regulation</keyword>
<evidence type="ECO:0000256" key="3">
    <source>
        <dbReference type="ARBA" id="ARBA00023163"/>
    </source>
</evidence>
<evidence type="ECO:0000313" key="5">
    <source>
        <dbReference type="EMBL" id="GIG89854.1"/>
    </source>
</evidence>